<dbReference type="Pfam" id="PF00534">
    <property type="entry name" value="Glycos_transf_1"/>
    <property type="match status" value="1"/>
</dbReference>
<evidence type="ECO:0000313" key="5">
    <source>
        <dbReference type="Proteomes" id="UP001139516"/>
    </source>
</evidence>
<dbReference type="Pfam" id="PF13439">
    <property type="entry name" value="Glyco_transf_4"/>
    <property type="match status" value="1"/>
</dbReference>
<dbReference type="RefSeq" id="WP_248665077.1">
    <property type="nucleotide sequence ID" value="NZ_JALPRX010000003.1"/>
</dbReference>
<dbReference type="EMBL" id="JALPRX010000003">
    <property type="protein sequence ID" value="MCK8782949.1"/>
    <property type="molecule type" value="Genomic_DNA"/>
</dbReference>
<evidence type="ECO:0000256" key="1">
    <source>
        <dbReference type="ARBA" id="ARBA00022679"/>
    </source>
</evidence>
<dbReference type="PANTHER" id="PTHR46401">
    <property type="entry name" value="GLYCOSYLTRANSFERASE WBBK-RELATED"/>
    <property type="match status" value="1"/>
</dbReference>
<evidence type="ECO:0000313" key="4">
    <source>
        <dbReference type="EMBL" id="MCK8782949.1"/>
    </source>
</evidence>
<dbReference type="GO" id="GO:0016757">
    <property type="term" value="F:glycosyltransferase activity"/>
    <property type="evidence" value="ECO:0007669"/>
    <property type="project" value="UniProtKB-KW"/>
</dbReference>
<keyword evidence="5" id="KW-1185">Reference proteome</keyword>
<evidence type="ECO:0000259" key="2">
    <source>
        <dbReference type="Pfam" id="PF00534"/>
    </source>
</evidence>
<dbReference type="InterPro" id="IPR028098">
    <property type="entry name" value="Glyco_trans_4-like_N"/>
</dbReference>
<gene>
    <name evidence="4" type="ORF">M0638_00955</name>
</gene>
<name>A0A9X1Y2X2_9PROT</name>
<keyword evidence="4" id="KW-0328">Glycosyltransferase</keyword>
<dbReference type="AlphaFoldDB" id="A0A9X1Y2X2"/>
<feature type="domain" description="Glycosyl transferase family 1" evidence="2">
    <location>
        <begin position="202"/>
        <end position="350"/>
    </location>
</feature>
<dbReference type="PANTHER" id="PTHR46401:SF2">
    <property type="entry name" value="GLYCOSYLTRANSFERASE WBBK-RELATED"/>
    <property type="match status" value="1"/>
</dbReference>
<accession>A0A9X1Y2X2</accession>
<dbReference type="Gene3D" id="3.40.50.2000">
    <property type="entry name" value="Glycogen Phosphorylase B"/>
    <property type="match status" value="2"/>
</dbReference>
<evidence type="ECO:0000259" key="3">
    <source>
        <dbReference type="Pfam" id="PF13439"/>
    </source>
</evidence>
<sequence>MNLLRPSASSLAGQIPCATGSRDLEATCWPRISFVNSIYLDRDAISNTLRDRTRRLRRHFPNGRGRVFCYASNVSDQDIEIVRNPGDVLRSEFFRTSDLVVFEYGIHYDLFDLVLADFGIPRVVSFHNVTPSRLFPDPARRRLLEQSERQCWNLRFAELVACNSAFTRDQAVAEYGVDPARAIVVPPSVAVTGGAVAAKAADGPVELLNVGRFVAQKGLLELVEAIALLRGRTAIPFRLTLAGAQRYSDPAYAAAVHAAIRRHGLGEVVRIVGELDDDSLRDAYAAAHAVVLPSHHEGFGVPAIEALSSGCAVVASAAGSLPEAVGRFGTLFPVGDVERIAARLLDLLTDLRGGPEPVYRIDGRPCDQARFGREARAYADEFLPAPATGRFYEALRSLLERNGRMV</sequence>
<dbReference type="Proteomes" id="UP001139516">
    <property type="component" value="Unassembled WGS sequence"/>
</dbReference>
<dbReference type="SUPFAM" id="SSF53756">
    <property type="entry name" value="UDP-Glycosyltransferase/glycogen phosphorylase"/>
    <property type="match status" value="1"/>
</dbReference>
<reference evidence="4" key="1">
    <citation type="submission" date="2022-04" db="EMBL/GenBank/DDBJ databases">
        <title>Roseomonas acroporae sp. nov., isolated from coral Acropora digitifera.</title>
        <authorList>
            <person name="Sun H."/>
        </authorList>
    </citation>
    <scope>NUCLEOTIDE SEQUENCE</scope>
    <source>
        <strain evidence="4">NAR14</strain>
    </source>
</reference>
<feature type="domain" description="Glycosyltransferase subfamily 4-like N-terminal" evidence="3">
    <location>
        <begin position="117"/>
        <end position="189"/>
    </location>
</feature>
<dbReference type="EC" id="2.4.-.-" evidence="4"/>
<comment type="caution">
    <text evidence="4">The sequence shown here is derived from an EMBL/GenBank/DDBJ whole genome shotgun (WGS) entry which is preliminary data.</text>
</comment>
<proteinExistence type="predicted"/>
<dbReference type="GO" id="GO:0009103">
    <property type="term" value="P:lipopolysaccharide biosynthetic process"/>
    <property type="evidence" value="ECO:0007669"/>
    <property type="project" value="TreeGrafter"/>
</dbReference>
<dbReference type="InterPro" id="IPR001296">
    <property type="entry name" value="Glyco_trans_1"/>
</dbReference>
<organism evidence="4 5">
    <name type="scientific">Roseomonas acroporae</name>
    <dbReference type="NCBI Taxonomy" id="2937791"/>
    <lineage>
        <taxon>Bacteria</taxon>
        <taxon>Pseudomonadati</taxon>
        <taxon>Pseudomonadota</taxon>
        <taxon>Alphaproteobacteria</taxon>
        <taxon>Acetobacterales</taxon>
        <taxon>Roseomonadaceae</taxon>
        <taxon>Roseomonas</taxon>
    </lineage>
</organism>
<protein>
    <submittedName>
        <fullName evidence="4">Glycosyltransferase</fullName>
        <ecNumber evidence="4">2.4.-.-</ecNumber>
    </submittedName>
</protein>
<keyword evidence="1 4" id="KW-0808">Transferase</keyword>